<dbReference type="AlphaFoldDB" id="A0AB34NYF2"/>
<dbReference type="RefSeq" id="WP_003655802.1">
    <property type="nucleotide sequence ID" value="NZ_KN050675.1"/>
</dbReference>
<reference evidence="1 2" key="1">
    <citation type="submission" date="2010-03" db="EMBL/GenBank/DDBJ databases">
        <title>The Genome Sequence of Lactobacillus gasseri strain SV-16A-US.</title>
        <authorList>
            <consortium name="The Broad Institute Genome Sequencing Platform"/>
            <person name="Ward D."/>
            <person name="Earl A."/>
            <person name="Feldgarden M."/>
            <person name="Gevers D."/>
            <person name="Young S.K."/>
            <person name="Zeng Q."/>
            <person name="Koehrsen M."/>
            <person name="Alvarado L."/>
            <person name="Berlin A."/>
            <person name="Bochicchio J."/>
            <person name="Borenstein D."/>
            <person name="Chapman S.B."/>
            <person name="Chen Z."/>
            <person name="Engels R."/>
            <person name="Freedman E."/>
            <person name="Gellesch M."/>
            <person name="Goldberg J."/>
            <person name="Griggs A."/>
            <person name="Gujja S."/>
            <person name="Heilman E."/>
            <person name="Heiman D."/>
            <person name="Hepburn T."/>
            <person name="Howarth C."/>
            <person name="Jen D."/>
            <person name="Larson L."/>
            <person name="Mehta T."/>
            <person name="Park D."/>
            <person name="Pearson M."/>
            <person name="Roberts A."/>
            <person name="Saif S."/>
            <person name="Shea T."/>
            <person name="Shenoy N."/>
            <person name="Sisk P."/>
            <person name="Stolte C."/>
            <person name="Sykes S."/>
            <person name="Thomson T."/>
            <person name="Walk T."/>
            <person name="White J."/>
            <person name="Yandava C."/>
            <person name="Liu Y."/>
            <person name="Xu Q."/>
            <person name="Haas B."/>
            <person name="Nusbaum C."/>
            <person name="Birren B."/>
        </authorList>
    </citation>
    <scope>NUCLEOTIDE SEQUENCE [LARGE SCALE GENOMIC DNA]</scope>
    <source>
        <strain evidence="1 2">SV-16A-US</strain>
    </source>
</reference>
<protein>
    <submittedName>
        <fullName evidence="1">Uncharacterized protein</fullName>
    </submittedName>
</protein>
<organism evidence="1 2">
    <name type="scientific">Lactobacillus gasseri SV-16A-US</name>
    <dbReference type="NCBI Taxonomy" id="575604"/>
    <lineage>
        <taxon>Bacteria</taxon>
        <taxon>Bacillati</taxon>
        <taxon>Bacillota</taxon>
        <taxon>Bacilli</taxon>
        <taxon>Lactobacillales</taxon>
        <taxon>Lactobacillaceae</taxon>
        <taxon>Lactobacillus</taxon>
    </lineage>
</organism>
<name>A0AB34NYF2_LACGS</name>
<evidence type="ECO:0000313" key="2">
    <source>
        <dbReference type="Proteomes" id="UP000030761"/>
    </source>
</evidence>
<dbReference type="Proteomes" id="UP000030761">
    <property type="component" value="Unassembled WGS sequence"/>
</dbReference>
<dbReference type="EMBL" id="KN050675">
    <property type="protein sequence ID" value="KFL96778.1"/>
    <property type="molecule type" value="Genomic_DNA"/>
</dbReference>
<sequence>MITIFKFKAEHFLNAPADEQFILKKLSGSLLVEINELGEVTNLFLKTSSKSVKQVIKHGAYTEFILN</sequence>
<proteinExistence type="predicted"/>
<accession>A0AB34NYF2</accession>
<evidence type="ECO:0000313" key="1">
    <source>
        <dbReference type="EMBL" id="KFL96778.1"/>
    </source>
</evidence>
<gene>
    <name evidence="1" type="ORF">HMPREF5175_01255</name>
</gene>